<dbReference type="AlphaFoldDB" id="A0A3P7NFL0"/>
<dbReference type="OrthoDB" id="346907at2759"/>
<dbReference type="EMBL" id="UYRU01085242">
    <property type="protein sequence ID" value="VDN34418.1"/>
    <property type="molecule type" value="Genomic_DNA"/>
</dbReference>
<evidence type="ECO:0000313" key="1">
    <source>
        <dbReference type="EMBL" id="VDN34418.1"/>
    </source>
</evidence>
<proteinExistence type="predicted"/>
<protein>
    <submittedName>
        <fullName evidence="1">Uncharacterized protein</fullName>
    </submittedName>
</protein>
<accession>A0A3P7NFL0</accession>
<name>A0A3P7NFL0_DIBLA</name>
<dbReference type="Proteomes" id="UP000281553">
    <property type="component" value="Unassembled WGS sequence"/>
</dbReference>
<reference evidence="1 2" key="1">
    <citation type="submission" date="2018-11" db="EMBL/GenBank/DDBJ databases">
        <authorList>
            <consortium name="Pathogen Informatics"/>
        </authorList>
    </citation>
    <scope>NUCLEOTIDE SEQUENCE [LARGE SCALE GENOMIC DNA]</scope>
</reference>
<evidence type="ECO:0000313" key="2">
    <source>
        <dbReference type="Proteomes" id="UP000281553"/>
    </source>
</evidence>
<gene>
    <name evidence="1" type="ORF">DILT_LOCUS16503</name>
</gene>
<keyword evidence="2" id="KW-1185">Reference proteome</keyword>
<sequence length="128" mass="14844">MVLYRRILYYLEYVYVQVKKAVDNKRLKPTETAKRRLIDCNALYHRCYIRLCQLARQSRRDDLIEPVGRLLSRITANRLIFNHALDQVSALRLKGLTLSNTLGSGRTNIPCFGLAIVPRAFLYDTMPA</sequence>
<organism evidence="1 2">
    <name type="scientific">Dibothriocephalus latus</name>
    <name type="common">Fish tapeworm</name>
    <name type="synonym">Diphyllobothrium latum</name>
    <dbReference type="NCBI Taxonomy" id="60516"/>
    <lineage>
        <taxon>Eukaryota</taxon>
        <taxon>Metazoa</taxon>
        <taxon>Spiralia</taxon>
        <taxon>Lophotrochozoa</taxon>
        <taxon>Platyhelminthes</taxon>
        <taxon>Cestoda</taxon>
        <taxon>Eucestoda</taxon>
        <taxon>Diphyllobothriidea</taxon>
        <taxon>Diphyllobothriidae</taxon>
        <taxon>Dibothriocephalus</taxon>
    </lineage>
</organism>